<dbReference type="Pfam" id="PF16344">
    <property type="entry name" value="FecR_C"/>
    <property type="match status" value="1"/>
</dbReference>
<dbReference type="Gene3D" id="3.55.50.30">
    <property type="match status" value="1"/>
</dbReference>
<dbReference type="PIRSF" id="PIRSF018266">
    <property type="entry name" value="FecR"/>
    <property type="match status" value="1"/>
</dbReference>
<evidence type="ECO:0000256" key="1">
    <source>
        <dbReference type="SAM" id="Phobius"/>
    </source>
</evidence>
<evidence type="ECO:0000259" key="4">
    <source>
        <dbReference type="Pfam" id="PF16344"/>
    </source>
</evidence>
<dbReference type="InterPro" id="IPR032623">
    <property type="entry name" value="FecR_N"/>
</dbReference>
<dbReference type="InterPro" id="IPR032508">
    <property type="entry name" value="FecR_C"/>
</dbReference>
<dbReference type="InterPro" id="IPR006860">
    <property type="entry name" value="FecR"/>
</dbReference>
<evidence type="ECO:0000259" key="3">
    <source>
        <dbReference type="Pfam" id="PF16220"/>
    </source>
</evidence>
<dbReference type="Pfam" id="PF04773">
    <property type="entry name" value="FecR"/>
    <property type="match status" value="1"/>
</dbReference>
<dbReference type="InterPro" id="IPR012373">
    <property type="entry name" value="Ferrdict_sens_TM"/>
</dbReference>
<dbReference type="PANTHER" id="PTHR30273">
    <property type="entry name" value="PERIPLASMIC SIGNAL SENSOR AND SIGMA FACTOR ACTIVATOR FECR-RELATED"/>
    <property type="match status" value="1"/>
</dbReference>
<evidence type="ECO:0000313" key="5">
    <source>
        <dbReference type="EMBL" id="GAA3942701.1"/>
    </source>
</evidence>
<feature type="domain" description="FecR protein" evidence="2">
    <location>
        <begin position="129"/>
        <end position="220"/>
    </location>
</feature>
<accession>A0ABP7NDT4</accession>
<evidence type="ECO:0000259" key="2">
    <source>
        <dbReference type="Pfam" id="PF04773"/>
    </source>
</evidence>
<dbReference type="EMBL" id="BAABBN010000017">
    <property type="protein sequence ID" value="GAA3942701.1"/>
    <property type="molecule type" value="Genomic_DNA"/>
</dbReference>
<dbReference type="RefSeq" id="WP_344800748.1">
    <property type="nucleotide sequence ID" value="NZ_BAABBN010000017.1"/>
</dbReference>
<dbReference type="Pfam" id="PF16220">
    <property type="entry name" value="DUF4880"/>
    <property type="match status" value="1"/>
</dbReference>
<keyword evidence="1" id="KW-1133">Transmembrane helix</keyword>
<keyword evidence="1" id="KW-0472">Membrane</keyword>
<protein>
    <submittedName>
        <fullName evidence="5">FecR family protein</fullName>
    </submittedName>
</protein>
<proteinExistence type="predicted"/>
<feature type="domain" description="FecR N-terminal" evidence="3">
    <location>
        <begin position="22"/>
        <end position="63"/>
    </location>
</feature>
<feature type="transmembrane region" description="Helical" evidence="1">
    <location>
        <begin position="102"/>
        <end position="120"/>
    </location>
</feature>
<dbReference type="Gene3D" id="2.60.120.1440">
    <property type="match status" value="1"/>
</dbReference>
<name>A0ABP7NDT4_9GAMM</name>
<feature type="domain" description="Protein FecR C-terminal" evidence="4">
    <location>
        <begin position="262"/>
        <end position="319"/>
    </location>
</feature>
<keyword evidence="1" id="KW-0812">Transmembrane</keyword>
<evidence type="ECO:0000313" key="6">
    <source>
        <dbReference type="Proteomes" id="UP001501565"/>
    </source>
</evidence>
<organism evidence="5 6">
    <name type="scientific">Litoribacillus peritrichatus</name>
    <dbReference type="NCBI Taxonomy" id="718191"/>
    <lineage>
        <taxon>Bacteria</taxon>
        <taxon>Pseudomonadati</taxon>
        <taxon>Pseudomonadota</taxon>
        <taxon>Gammaproteobacteria</taxon>
        <taxon>Oceanospirillales</taxon>
        <taxon>Oceanospirillaceae</taxon>
        <taxon>Litoribacillus</taxon>
    </lineage>
</organism>
<keyword evidence="6" id="KW-1185">Reference proteome</keyword>
<dbReference type="Proteomes" id="UP001501565">
    <property type="component" value="Unassembled WGS sequence"/>
</dbReference>
<gene>
    <name evidence="5" type="ORF">GCM10022277_43180</name>
</gene>
<sequence>MTNNLKQIDAPVVNNLELIDHQALEWVAKLQSDLHSQQDLDAFESWQSQSQAHSDAYQSAVRLWQAVDSPAQEIYPDYQKEIEAALRAAKTSPKNAWWPQHSLAIACSLMLTVFIGLMIFNNTKALRSDYYTKPGQQMEFQLTDGSTVFMNSNTILNVDFNEHERSIELIEGEAFFKVVKNSSRPFMVKAGEGVTKVTGTQFNVDHYQEDVEIIVKEGEVSVATANQQTALTAGKQVSYSADQLAAVKTANFHQLAWQNQQLIFDNQTLENVITELNHYYPGQIILLNRSLAVSEVNGVFHIADVHQALTALQESMGLKKHQLGEYLTVLY</sequence>
<comment type="caution">
    <text evidence="5">The sequence shown here is derived from an EMBL/GenBank/DDBJ whole genome shotgun (WGS) entry which is preliminary data.</text>
</comment>
<dbReference type="PANTHER" id="PTHR30273:SF2">
    <property type="entry name" value="PROTEIN FECR"/>
    <property type="match status" value="1"/>
</dbReference>
<reference evidence="6" key="1">
    <citation type="journal article" date="2019" name="Int. J. Syst. Evol. Microbiol.">
        <title>The Global Catalogue of Microorganisms (GCM) 10K type strain sequencing project: providing services to taxonomists for standard genome sequencing and annotation.</title>
        <authorList>
            <consortium name="The Broad Institute Genomics Platform"/>
            <consortium name="The Broad Institute Genome Sequencing Center for Infectious Disease"/>
            <person name="Wu L."/>
            <person name="Ma J."/>
        </authorList>
    </citation>
    <scope>NUCLEOTIDE SEQUENCE [LARGE SCALE GENOMIC DNA]</scope>
    <source>
        <strain evidence="6">JCM 17551</strain>
    </source>
</reference>